<proteinExistence type="inferred from homology"/>
<dbReference type="CDD" id="cd07938">
    <property type="entry name" value="DRE_TIM_HMGL"/>
    <property type="match status" value="1"/>
</dbReference>
<comment type="similarity">
    <text evidence="1">Belongs to the HMG-CoA lyase family.</text>
</comment>
<dbReference type="GO" id="GO:0004419">
    <property type="term" value="F:hydroxymethylglutaryl-CoA lyase activity"/>
    <property type="evidence" value="ECO:0007669"/>
    <property type="project" value="TreeGrafter"/>
</dbReference>
<dbReference type="PANTHER" id="PTHR42738">
    <property type="entry name" value="HYDROXYMETHYLGLUTARYL-COA LYASE"/>
    <property type="match status" value="1"/>
</dbReference>
<dbReference type="NCBIfam" id="NF004283">
    <property type="entry name" value="PRK05692.1"/>
    <property type="match status" value="1"/>
</dbReference>
<accession>A0A1M5GL84</accession>
<dbReference type="GO" id="GO:0046951">
    <property type="term" value="P:ketone body biosynthetic process"/>
    <property type="evidence" value="ECO:0007669"/>
    <property type="project" value="TreeGrafter"/>
</dbReference>
<dbReference type="InterPro" id="IPR043594">
    <property type="entry name" value="HMGL"/>
</dbReference>
<gene>
    <name evidence="5" type="ORF">SAMN05216225_101358</name>
</gene>
<evidence type="ECO:0000256" key="1">
    <source>
        <dbReference type="ARBA" id="ARBA00009405"/>
    </source>
</evidence>
<sequence length="306" mass="33699">MGLPKKVILTECWARDGLQNQVKYIPTDQKINMIERIVDSGFKRVEVTSFSHPKYVPQFKDAEELLEKLHKNSDVSYKATCVNNRALLRAIDTVEKGYGPNEVSFVIAASEEYNKVNVKMTQKQLINQIDGMINSAKDAGLEVLISVSTAFGCPYKGTVETEDVLRLVDHFSTKGVDRITIGDTSGMANPKQSYQLYTILKENYGEDIPIIAHFHDTKGWGISNAYAALQAGVNHFDVSLGGIGGPPAERIGSQSGNTGNVCTEDFVFLLNDLGIDAGIDLEKLKGVGEYSENMLGMQRSQILRSI</sequence>
<keyword evidence="3 5" id="KW-0456">Lyase</keyword>
<dbReference type="RefSeq" id="WP_072889675.1">
    <property type="nucleotide sequence ID" value="NZ_FQVW01000013.1"/>
</dbReference>
<dbReference type="Gene3D" id="3.20.20.70">
    <property type="entry name" value="Aldolase class I"/>
    <property type="match status" value="1"/>
</dbReference>
<protein>
    <submittedName>
        <fullName evidence="5">Hydroxymethylglutaryl-CoA lyase</fullName>
    </submittedName>
</protein>
<evidence type="ECO:0000259" key="4">
    <source>
        <dbReference type="PROSITE" id="PS50991"/>
    </source>
</evidence>
<dbReference type="Pfam" id="PF00682">
    <property type="entry name" value="HMGL-like"/>
    <property type="match status" value="1"/>
</dbReference>
<dbReference type="STRING" id="930117.SAMN05216225_101358"/>
<feature type="domain" description="Pyruvate carboxyltransferase" evidence="4">
    <location>
        <begin position="7"/>
        <end position="285"/>
    </location>
</feature>
<dbReference type="EMBL" id="FQVW01000013">
    <property type="protein sequence ID" value="SHG04477.1"/>
    <property type="molecule type" value="Genomic_DNA"/>
</dbReference>
<dbReference type="GO" id="GO:0046872">
    <property type="term" value="F:metal ion binding"/>
    <property type="evidence" value="ECO:0007669"/>
    <property type="project" value="UniProtKB-KW"/>
</dbReference>
<dbReference type="InterPro" id="IPR013785">
    <property type="entry name" value="Aldolase_TIM"/>
</dbReference>
<evidence type="ECO:0000256" key="3">
    <source>
        <dbReference type="ARBA" id="ARBA00023239"/>
    </source>
</evidence>
<organism evidence="5 6">
    <name type="scientific">Ornithinibacillus halophilus</name>
    <dbReference type="NCBI Taxonomy" id="930117"/>
    <lineage>
        <taxon>Bacteria</taxon>
        <taxon>Bacillati</taxon>
        <taxon>Bacillota</taxon>
        <taxon>Bacilli</taxon>
        <taxon>Bacillales</taxon>
        <taxon>Bacillaceae</taxon>
        <taxon>Ornithinibacillus</taxon>
    </lineage>
</organism>
<evidence type="ECO:0000313" key="6">
    <source>
        <dbReference type="Proteomes" id="UP000183988"/>
    </source>
</evidence>
<dbReference type="PROSITE" id="PS50991">
    <property type="entry name" value="PYR_CT"/>
    <property type="match status" value="1"/>
</dbReference>
<dbReference type="GO" id="GO:0006552">
    <property type="term" value="P:L-leucine catabolic process"/>
    <property type="evidence" value="ECO:0007669"/>
    <property type="project" value="TreeGrafter"/>
</dbReference>
<dbReference type="InterPro" id="IPR000891">
    <property type="entry name" value="PYR_CT"/>
</dbReference>
<evidence type="ECO:0000313" key="5">
    <source>
        <dbReference type="EMBL" id="SHG04477.1"/>
    </source>
</evidence>
<dbReference type="OrthoDB" id="9784013at2"/>
<evidence type="ECO:0000256" key="2">
    <source>
        <dbReference type="ARBA" id="ARBA00022723"/>
    </source>
</evidence>
<keyword evidence="2" id="KW-0479">Metal-binding</keyword>
<reference evidence="5 6" key="1">
    <citation type="submission" date="2016-11" db="EMBL/GenBank/DDBJ databases">
        <authorList>
            <person name="Jaros S."/>
            <person name="Januszkiewicz K."/>
            <person name="Wedrychowicz H."/>
        </authorList>
    </citation>
    <scope>NUCLEOTIDE SEQUENCE [LARGE SCALE GENOMIC DNA]</scope>
    <source>
        <strain evidence="5 6">IBRC-M 10683</strain>
    </source>
</reference>
<keyword evidence="6" id="KW-1185">Reference proteome</keyword>
<dbReference type="SUPFAM" id="SSF51569">
    <property type="entry name" value="Aldolase"/>
    <property type="match status" value="1"/>
</dbReference>
<dbReference type="PANTHER" id="PTHR42738:SF7">
    <property type="entry name" value="HYDROXYMETHYLGLUTARYL-COA LYASE"/>
    <property type="match status" value="1"/>
</dbReference>
<dbReference type="AlphaFoldDB" id="A0A1M5GL84"/>
<dbReference type="Proteomes" id="UP000183988">
    <property type="component" value="Unassembled WGS sequence"/>
</dbReference>
<name>A0A1M5GL84_9BACI</name>